<evidence type="ECO:0000313" key="6">
    <source>
        <dbReference type="Proteomes" id="UP001519272"/>
    </source>
</evidence>
<dbReference type="PROSITE" id="PS01124">
    <property type="entry name" value="HTH_ARAC_FAMILY_2"/>
    <property type="match status" value="1"/>
</dbReference>
<dbReference type="PANTHER" id="PTHR43280:SF2">
    <property type="entry name" value="HTH-TYPE TRANSCRIPTIONAL REGULATOR EXSA"/>
    <property type="match status" value="1"/>
</dbReference>
<organism evidence="5 6">
    <name type="scientific">Paenibacillus turicensis</name>
    <dbReference type="NCBI Taxonomy" id="160487"/>
    <lineage>
        <taxon>Bacteria</taxon>
        <taxon>Bacillati</taxon>
        <taxon>Bacillota</taxon>
        <taxon>Bacilli</taxon>
        <taxon>Bacillales</taxon>
        <taxon>Paenibacillaceae</taxon>
        <taxon>Paenibacillus</taxon>
    </lineage>
</organism>
<dbReference type="PANTHER" id="PTHR43280">
    <property type="entry name" value="ARAC-FAMILY TRANSCRIPTIONAL REGULATOR"/>
    <property type="match status" value="1"/>
</dbReference>
<keyword evidence="2" id="KW-0238">DNA-binding</keyword>
<dbReference type="InterPro" id="IPR009057">
    <property type="entry name" value="Homeodomain-like_sf"/>
</dbReference>
<dbReference type="SMART" id="SM00342">
    <property type="entry name" value="HTH_ARAC"/>
    <property type="match status" value="1"/>
</dbReference>
<gene>
    <name evidence="5" type="ORF">J2Z32_001794</name>
</gene>
<evidence type="ECO:0000256" key="3">
    <source>
        <dbReference type="ARBA" id="ARBA00023163"/>
    </source>
</evidence>
<reference evidence="5 6" key="1">
    <citation type="submission" date="2021-03" db="EMBL/GenBank/DDBJ databases">
        <title>Genomic Encyclopedia of Type Strains, Phase IV (KMG-IV): sequencing the most valuable type-strain genomes for metagenomic binning, comparative biology and taxonomic classification.</title>
        <authorList>
            <person name="Goeker M."/>
        </authorList>
    </citation>
    <scope>NUCLEOTIDE SEQUENCE [LARGE SCALE GENOMIC DNA]</scope>
    <source>
        <strain evidence="5 6">DSM 14349</strain>
    </source>
</reference>
<dbReference type="Proteomes" id="UP001519272">
    <property type="component" value="Unassembled WGS sequence"/>
</dbReference>
<accession>A0ABS4FRG3</accession>
<dbReference type="EMBL" id="JAGGKG010000007">
    <property type="protein sequence ID" value="MBP1905166.1"/>
    <property type="molecule type" value="Genomic_DNA"/>
</dbReference>
<dbReference type="Gene3D" id="1.10.10.60">
    <property type="entry name" value="Homeodomain-like"/>
    <property type="match status" value="1"/>
</dbReference>
<evidence type="ECO:0000256" key="2">
    <source>
        <dbReference type="ARBA" id="ARBA00023125"/>
    </source>
</evidence>
<dbReference type="SUPFAM" id="SSF46689">
    <property type="entry name" value="Homeodomain-like"/>
    <property type="match status" value="2"/>
</dbReference>
<name>A0ABS4FRG3_9BACL</name>
<dbReference type="InterPro" id="IPR018060">
    <property type="entry name" value="HTH_AraC"/>
</dbReference>
<keyword evidence="6" id="KW-1185">Reference proteome</keyword>
<evidence type="ECO:0000313" key="5">
    <source>
        <dbReference type="EMBL" id="MBP1905166.1"/>
    </source>
</evidence>
<sequence>MMNLYGAEHHILVLSDTIDADFHQHSFIQVTIGIEAPFEIEVDGHLLNTEGIIINSNVSHRLQESGRPLLLLLMDSTSNIANAFKQFLGEHAYTVFPSEQSNHIGPINIKAIAQFIKTQLPLVQNSESYHLFLEQLMNLFNLDYTQPDVTDPRIQELIQSIKDCTDSDHSIGYYAKQIGLSNSRLSHLFKENTGISLSGYILLHKLQKASYIIFNGHSITDASMIAGFDTPSHFANASKKLLGMTAKDIRKDSVFLQVSSLH</sequence>
<protein>
    <submittedName>
        <fullName evidence="5">AraC-like DNA-binding protein</fullName>
    </submittedName>
</protein>
<dbReference type="Pfam" id="PF12833">
    <property type="entry name" value="HTH_18"/>
    <property type="match status" value="1"/>
</dbReference>
<proteinExistence type="predicted"/>
<evidence type="ECO:0000259" key="4">
    <source>
        <dbReference type="PROSITE" id="PS01124"/>
    </source>
</evidence>
<comment type="caution">
    <text evidence="5">The sequence shown here is derived from an EMBL/GenBank/DDBJ whole genome shotgun (WGS) entry which is preliminary data.</text>
</comment>
<evidence type="ECO:0000256" key="1">
    <source>
        <dbReference type="ARBA" id="ARBA00023015"/>
    </source>
</evidence>
<feature type="domain" description="HTH araC/xylS-type" evidence="4">
    <location>
        <begin position="155"/>
        <end position="252"/>
    </location>
</feature>
<keyword evidence="1" id="KW-0805">Transcription regulation</keyword>
<keyword evidence="3" id="KW-0804">Transcription</keyword>